<feature type="domain" description="DNA polymerase III beta sliding clamp N-terminal" evidence="11">
    <location>
        <begin position="1"/>
        <end position="125"/>
    </location>
</feature>
<dbReference type="Gene3D" id="3.70.10.10">
    <property type="match status" value="1"/>
</dbReference>
<evidence type="ECO:0000256" key="7">
    <source>
        <dbReference type="ARBA" id="ARBA00022705"/>
    </source>
</evidence>
<evidence type="ECO:0000259" key="13">
    <source>
        <dbReference type="Pfam" id="PF02768"/>
    </source>
</evidence>
<evidence type="ECO:0000256" key="1">
    <source>
        <dbReference type="ARBA" id="ARBA00004496"/>
    </source>
</evidence>
<dbReference type="EMBL" id="LSDB01000058">
    <property type="protein sequence ID" value="KXB56400.1"/>
    <property type="molecule type" value="Genomic_DNA"/>
</dbReference>
<evidence type="ECO:0000256" key="9">
    <source>
        <dbReference type="ARBA" id="ARBA00023125"/>
    </source>
</evidence>
<evidence type="ECO:0000256" key="2">
    <source>
        <dbReference type="ARBA" id="ARBA00010752"/>
    </source>
</evidence>
<gene>
    <name evidence="14" type="ORF">HMPREF1871_01087</name>
</gene>
<evidence type="ECO:0000256" key="8">
    <source>
        <dbReference type="ARBA" id="ARBA00022932"/>
    </source>
</evidence>
<evidence type="ECO:0000259" key="12">
    <source>
        <dbReference type="Pfam" id="PF02767"/>
    </source>
</evidence>
<comment type="similarity">
    <text evidence="2 10">Belongs to the beta sliding clamp family.</text>
</comment>
<dbReference type="PIRSF" id="PIRSF000804">
    <property type="entry name" value="DNA_pol_III_b"/>
    <property type="match status" value="1"/>
</dbReference>
<keyword evidence="8 10" id="KW-0239">DNA-directed DNA polymerase</keyword>
<proteinExistence type="inferred from homology"/>
<keyword evidence="9" id="KW-0238">DNA-binding</keyword>
<dbReference type="PANTHER" id="PTHR30478:SF0">
    <property type="entry name" value="BETA SLIDING CLAMP"/>
    <property type="match status" value="1"/>
</dbReference>
<dbReference type="Proteomes" id="UP000070467">
    <property type="component" value="Unassembled WGS sequence"/>
</dbReference>
<keyword evidence="15" id="KW-1185">Reference proteome</keyword>
<evidence type="ECO:0000259" key="11">
    <source>
        <dbReference type="Pfam" id="PF00712"/>
    </source>
</evidence>
<dbReference type="Gene3D" id="3.10.150.10">
    <property type="entry name" value="DNA Polymerase III, subunit A, domain 2"/>
    <property type="match status" value="1"/>
</dbReference>
<evidence type="ECO:0000256" key="5">
    <source>
        <dbReference type="ARBA" id="ARBA00022679"/>
    </source>
</evidence>
<reference evidence="14 15" key="1">
    <citation type="submission" date="2016-01" db="EMBL/GenBank/DDBJ databases">
        <authorList>
            <person name="Mitreva M."/>
            <person name="Pepin K.H."/>
            <person name="Mihindukulasuriya K.A."/>
            <person name="Fulton R."/>
            <person name="Fronick C."/>
            <person name="O'Laughlin M."/>
            <person name="Miner T."/>
            <person name="Herter B."/>
            <person name="Rosa B.A."/>
            <person name="Cordes M."/>
            <person name="Tomlinson C."/>
            <person name="Wollam A."/>
            <person name="Palsikar V.B."/>
            <person name="Mardis E.R."/>
            <person name="Wilson R.K."/>
        </authorList>
    </citation>
    <scope>NUCLEOTIDE SEQUENCE [LARGE SCALE GENOMIC DNA]</scope>
    <source>
        <strain evidence="14 15">KA00071</strain>
    </source>
</reference>
<dbReference type="Pfam" id="PF00712">
    <property type="entry name" value="DNA_pol3_beta"/>
    <property type="match status" value="1"/>
</dbReference>
<dbReference type="SMART" id="SM00480">
    <property type="entry name" value="POL3Bc"/>
    <property type="match status" value="1"/>
</dbReference>
<dbReference type="NCBIfam" id="TIGR00663">
    <property type="entry name" value="dnan"/>
    <property type="match status" value="1"/>
</dbReference>
<keyword evidence="7 10" id="KW-0235">DNA replication</keyword>
<comment type="subcellular location">
    <subcellularLocation>
        <location evidence="1 10">Cytoplasm</location>
    </subcellularLocation>
</comment>
<feature type="domain" description="DNA polymerase III beta sliding clamp C-terminal" evidence="13">
    <location>
        <begin position="254"/>
        <end position="377"/>
    </location>
</feature>
<accession>A0ABR5TKN7</accession>
<dbReference type="InterPro" id="IPR022637">
    <property type="entry name" value="DNA_polIII_beta_cen"/>
</dbReference>
<dbReference type="InterPro" id="IPR022635">
    <property type="entry name" value="DNA_polIII_beta_C"/>
</dbReference>
<sequence>MKFTIKKNYFLEGVTQVARVISPTPVFQILKGIKVELTKEKMTLKASDSLVSVEYEIKAKNDKEQIIEVIEEGESVFPSKNFIDIIRKFPSNEIQIESLNKKINIKSENIEFNIQGYEEGEYPEFPEINKENKIILETKLLNSLIKETIFCTASNNQRPILEGVNFKLNKRILDALATDSYRLSKRREILKDIEKEKSFNIIIPKKALQYVQRIIEQKSGFVEIFYENNRILFIFENIKYSVLLINGNYPNTDSILKKEYENLIEIDSKNFYDAIDRVSLINKDEKNDVIKLNIRNDNMKVHSSSKELGTAEEEVFCEGKLNTEEIKINLSAKYLKEAIQAINSEKIKIKCSGPLSSFEMEPADNKKDIIQILLPIRTY</sequence>
<keyword evidence="6 10" id="KW-0548">Nucleotidyltransferase</keyword>
<dbReference type="InterPro" id="IPR022634">
    <property type="entry name" value="DNA_polIII_beta_N"/>
</dbReference>
<comment type="function">
    <text evidence="10">Confers DNA tethering and processivity to DNA polymerases and other proteins. Acts as a clamp, forming a ring around DNA (a reaction catalyzed by the clamp-loading complex) which diffuses in an ATP-independent manner freely and bidirectionally along dsDNA. Initially characterized for its ability to contact the catalytic subunit of DNA polymerase III (Pol III), a complex, multichain enzyme responsible for most of the replicative synthesis in bacteria; Pol III exhibits 3'-5' exonuclease proofreading activity. The beta chain is required for initiation of replication as well as for processivity of DNA replication.</text>
</comment>
<name>A0ABR5TKN7_9BACL</name>
<organism evidence="14 15">
    <name type="scientific">Gemelliphila asaccharolytica</name>
    <dbReference type="NCBI Taxonomy" id="502393"/>
    <lineage>
        <taxon>Bacteria</taxon>
        <taxon>Bacillati</taxon>
        <taxon>Bacillota</taxon>
        <taxon>Bacilli</taxon>
        <taxon>Bacillales</taxon>
        <taxon>Gemellaceae</taxon>
        <taxon>Gemelliphila</taxon>
    </lineage>
</organism>
<dbReference type="Pfam" id="PF02767">
    <property type="entry name" value="DNA_pol3_beta_2"/>
    <property type="match status" value="1"/>
</dbReference>
<dbReference type="PANTHER" id="PTHR30478">
    <property type="entry name" value="DNA POLYMERASE III SUBUNIT BETA"/>
    <property type="match status" value="1"/>
</dbReference>
<comment type="subunit">
    <text evidence="10">Forms a ring-shaped head-to-tail homodimer around DNA.</text>
</comment>
<dbReference type="InterPro" id="IPR046938">
    <property type="entry name" value="DNA_clamp_sf"/>
</dbReference>
<evidence type="ECO:0000256" key="10">
    <source>
        <dbReference type="PIRNR" id="PIRNR000804"/>
    </source>
</evidence>
<evidence type="ECO:0000256" key="4">
    <source>
        <dbReference type="ARBA" id="ARBA00022490"/>
    </source>
</evidence>
<dbReference type="Pfam" id="PF02768">
    <property type="entry name" value="DNA_pol3_beta_3"/>
    <property type="match status" value="1"/>
</dbReference>
<keyword evidence="4 10" id="KW-0963">Cytoplasm</keyword>
<comment type="caution">
    <text evidence="14">The sequence shown here is derived from an EMBL/GenBank/DDBJ whole genome shotgun (WGS) entry which is preliminary data.</text>
</comment>
<dbReference type="CDD" id="cd00140">
    <property type="entry name" value="beta_clamp"/>
    <property type="match status" value="1"/>
</dbReference>
<evidence type="ECO:0000256" key="6">
    <source>
        <dbReference type="ARBA" id="ARBA00022695"/>
    </source>
</evidence>
<evidence type="ECO:0000313" key="14">
    <source>
        <dbReference type="EMBL" id="KXB56400.1"/>
    </source>
</evidence>
<dbReference type="SUPFAM" id="SSF55979">
    <property type="entry name" value="DNA clamp"/>
    <property type="match status" value="3"/>
</dbReference>
<evidence type="ECO:0000256" key="3">
    <source>
        <dbReference type="ARBA" id="ARBA00021035"/>
    </source>
</evidence>
<evidence type="ECO:0000313" key="15">
    <source>
        <dbReference type="Proteomes" id="UP000070467"/>
    </source>
</evidence>
<protein>
    <recommendedName>
        <fullName evidence="3 10">Beta sliding clamp</fullName>
    </recommendedName>
</protein>
<feature type="domain" description="DNA polymerase III beta sliding clamp central" evidence="12">
    <location>
        <begin position="136"/>
        <end position="251"/>
    </location>
</feature>
<keyword evidence="5 10" id="KW-0808">Transferase</keyword>
<dbReference type="InterPro" id="IPR001001">
    <property type="entry name" value="DNA_polIII_beta"/>
</dbReference>
<dbReference type="RefSeq" id="WP_066130819.1">
    <property type="nucleotide sequence ID" value="NZ_KQ959904.1"/>
</dbReference>